<reference evidence="9" key="1">
    <citation type="submission" date="2020-04" db="EMBL/GenBank/DDBJ databases">
        <title>Deep metagenomics examines the oral microbiome during advanced dental caries in children, revealing novel taxa and co-occurrences with host molecules.</title>
        <authorList>
            <person name="Baker J.L."/>
            <person name="Morton J.T."/>
            <person name="Dinis M."/>
            <person name="Alvarez R."/>
            <person name="Tran N.C."/>
            <person name="Knight R."/>
            <person name="Edlund A."/>
        </authorList>
    </citation>
    <scope>NUCLEOTIDE SEQUENCE</scope>
    <source>
        <strain evidence="9">JCVI_29_bin.11</strain>
    </source>
</reference>
<feature type="compositionally biased region" description="Low complexity" evidence="8">
    <location>
        <begin position="222"/>
        <end position="250"/>
    </location>
</feature>
<dbReference type="Proteomes" id="UP000713964">
    <property type="component" value="Unassembled WGS sequence"/>
</dbReference>
<keyword evidence="4 7" id="KW-0418">Kinase</keyword>
<dbReference type="Gene3D" id="3.40.50.300">
    <property type="entry name" value="P-loop containing nucleotide triphosphate hydrolases"/>
    <property type="match status" value="1"/>
</dbReference>
<feature type="binding site" evidence="7">
    <location>
        <position position="355"/>
    </location>
    <ligand>
        <name>Mg(2+)</name>
        <dbReference type="ChEBI" id="CHEBI:18420"/>
    </ligand>
</feature>
<comment type="subcellular location">
    <subcellularLocation>
        <location evidence="7">Cytoplasm</location>
    </subcellularLocation>
</comment>
<dbReference type="GO" id="GO:0005829">
    <property type="term" value="C:cytosol"/>
    <property type="evidence" value="ECO:0007669"/>
    <property type="project" value="TreeGrafter"/>
</dbReference>
<dbReference type="GO" id="GO:0005524">
    <property type="term" value="F:ATP binding"/>
    <property type="evidence" value="ECO:0007669"/>
    <property type="project" value="UniProtKB-UniRule"/>
</dbReference>
<dbReference type="InterPro" id="IPR000623">
    <property type="entry name" value="Shikimate_kinase/TSH1"/>
</dbReference>
<evidence type="ECO:0000256" key="8">
    <source>
        <dbReference type="SAM" id="MobiDB-lite"/>
    </source>
</evidence>
<dbReference type="Pfam" id="PF01202">
    <property type="entry name" value="SKI"/>
    <property type="match status" value="1"/>
</dbReference>
<feature type="region of interest" description="Disordered" evidence="8">
    <location>
        <begin position="169"/>
        <end position="255"/>
    </location>
</feature>
<keyword evidence="6 7" id="KW-0057">Aromatic amino acid biosynthesis</keyword>
<dbReference type="PANTHER" id="PTHR21087">
    <property type="entry name" value="SHIKIMATE KINASE"/>
    <property type="match status" value="1"/>
</dbReference>
<dbReference type="GO" id="GO:0000287">
    <property type="term" value="F:magnesium ion binding"/>
    <property type="evidence" value="ECO:0007669"/>
    <property type="project" value="UniProtKB-UniRule"/>
</dbReference>
<feature type="compositionally biased region" description="Low complexity" evidence="8">
    <location>
        <begin position="67"/>
        <end position="115"/>
    </location>
</feature>
<evidence type="ECO:0000256" key="5">
    <source>
        <dbReference type="ARBA" id="ARBA00022840"/>
    </source>
</evidence>
<keyword evidence="7" id="KW-0963">Cytoplasm</keyword>
<comment type="function">
    <text evidence="7">Catalyzes the specific phosphorylation of the 3-hydroxyl group of shikimic acid using ATP as a cosubstrate.</text>
</comment>
<feature type="binding site" evidence="7">
    <location>
        <position position="458"/>
    </location>
    <ligand>
        <name>ATP</name>
        <dbReference type="ChEBI" id="CHEBI:30616"/>
    </ligand>
</feature>
<evidence type="ECO:0000256" key="7">
    <source>
        <dbReference type="HAMAP-Rule" id="MF_00109"/>
    </source>
</evidence>
<comment type="cofactor">
    <cofactor evidence="7">
        <name>Mg(2+)</name>
        <dbReference type="ChEBI" id="CHEBI:18420"/>
    </cofactor>
    <text evidence="7">Binds 1 Mg(2+) ion per subunit.</text>
</comment>
<evidence type="ECO:0000256" key="4">
    <source>
        <dbReference type="ARBA" id="ARBA00022777"/>
    </source>
</evidence>
<evidence type="ECO:0000256" key="3">
    <source>
        <dbReference type="ARBA" id="ARBA00022741"/>
    </source>
</evidence>
<dbReference type="EC" id="2.7.1.71" evidence="7"/>
<dbReference type="GO" id="GO:0009423">
    <property type="term" value="P:chorismate biosynthetic process"/>
    <property type="evidence" value="ECO:0007669"/>
    <property type="project" value="UniProtKB-UniRule"/>
</dbReference>
<comment type="catalytic activity">
    <reaction evidence="7">
        <text>shikimate + ATP = 3-phosphoshikimate + ADP + H(+)</text>
        <dbReference type="Rhea" id="RHEA:13121"/>
        <dbReference type="ChEBI" id="CHEBI:15378"/>
        <dbReference type="ChEBI" id="CHEBI:30616"/>
        <dbReference type="ChEBI" id="CHEBI:36208"/>
        <dbReference type="ChEBI" id="CHEBI:145989"/>
        <dbReference type="ChEBI" id="CHEBI:456216"/>
        <dbReference type="EC" id="2.7.1.71"/>
    </reaction>
</comment>
<dbReference type="GO" id="GO:0008652">
    <property type="term" value="P:amino acid biosynthetic process"/>
    <property type="evidence" value="ECO:0007669"/>
    <property type="project" value="UniProtKB-KW"/>
</dbReference>
<comment type="caution">
    <text evidence="9">The sequence shown here is derived from an EMBL/GenBank/DDBJ whole genome shotgun (WGS) entry which is preliminary data.</text>
</comment>
<feature type="binding site" evidence="7">
    <location>
        <position position="373"/>
    </location>
    <ligand>
        <name>substrate</name>
    </ligand>
</feature>
<proteinExistence type="inferred from homology"/>
<dbReference type="HAMAP" id="MF_00109">
    <property type="entry name" value="Shikimate_kinase"/>
    <property type="match status" value="1"/>
</dbReference>
<dbReference type="PANTHER" id="PTHR21087:SF16">
    <property type="entry name" value="SHIKIMATE KINASE 1, CHLOROPLASTIC"/>
    <property type="match status" value="1"/>
</dbReference>
<dbReference type="GO" id="GO:0009073">
    <property type="term" value="P:aromatic amino acid family biosynthetic process"/>
    <property type="evidence" value="ECO:0007669"/>
    <property type="project" value="UniProtKB-KW"/>
</dbReference>
<dbReference type="InterPro" id="IPR027417">
    <property type="entry name" value="P-loop_NTPase"/>
</dbReference>
<dbReference type="CDD" id="cd00464">
    <property type="entry name" value="SK"/>
    <property type="match status" value="1"/>
</dbReference>
<comment type="pathway">
    <text evidence="7">Metabolic intermediate biosynthesis; chorismate biosynthesis; chorismate from D-erythrose 4-phosphate and phosphoenolpyruvate: step 5/7.</text>
</comment>
<keyword evidence="7" id="KW-0460">Magnesium</keyword>
<evidence type="ECO:0000256" key="1">
    <source>
        <dbReference type="ARBA" id="ARBA00022605"/>
    </source>
</evidence>
<feature type="binding site" evidence="7">
    <location>
        <begin position="351"/>
        <end position="356"/>
    </location>
    <ligand>
        <name>ATP</name>
        <dbReference type="ChEBI" id="CHEBI:30616"/>
    </ligand>
</feature>
<feature type="binding site" evidence="7">
    <location>
        <position position="396"/>
    </location>
    <ligand>
        <name>substrate</name>
    </ligand>
</feature>
<feature type="region of interest" description="Disordered" evidence="8">
    <location>
        <begin position="1"/>
        <end position="131"/>
    </location>
</feature>
<keyword evidence="2 7" id="KW-0808">Transferase</keyword>
<name>A0A930PRH9_9MICC</name>
<feature type="binding site" evidence="7">
    <location>
        <position position="476"/>
    </location>
    <ligand>
        <name>substrate</name>
    </ligand>
</feature>
<dbReference type="SUPFAM" id="SSF52540">
    <property type="entry name" value="P-loop containing nucleoside triphosphate hydrolases"/>
    <property type="match status" value="1"/>
</dbReference>
<dbReference type="InterPro" id="IPR031322">
    <property type="entry name" value="Shikimate/glucono_kinase"/>
</dbReference>
<sequence length="520" mass="54474">MPLPAESEDRGAKGRGSGEVSVEQGVRPVASSPLARIAAATQRARGGASPRPEPGAESGVSEPGVPAAAEQSVEAAGAEPVETASAGAREAVAREATASVSSASVSSARPASRVPTPADLMRSGARPLPAAAAANTQGVRLYASSVSEDADPALGLDEDLRLKLLSALQGMGTAEEEPRKEPAQAETPKPAAPKPSSPKLAAPKPVAPKPTAPKPAPPKPVAPQQAQPAEAAGESATASAPVAVPAAEPTKPVRPTPALFGKVQVAAPAVSATPVAPAAEEESLAGETPLEASELPAIPAESVAPAELTVPAEVLAEDESAGVRIHPQQVREMHENFAERSRPIVLIGPMAAGKTYIGTHLARFYGYEFLDADQLIVERYGEVSEIFEIFGEAYFRELERKTIEEVLTSPVYRNTVFSLGGGAPMTDSVAELLKDECVVYILVDADTVTPRITGNKTRPLLQPNPVERWTEIFERRRSRYEELAHFTLDARGGRPITEMTAEIQAYVTATRTSRAQRPQA</sequence>
<organism evidence="9 10">
    <name type="scientific">Rothia mucilaginosa</name>
    <dbReference type="NCBI Taxonomy" id="43675"/>
    <lineage>
        <taxon>Bacteria</taxon>
        <taxon>Bacillati</taxon>
        <taxon>Actinomycetota</taxon>
        <taxon>Actinomycetes</taxon>
        <taxon>Micrococcales</taxon>
        <taxon>Micrococcaceae</taxon>
        <taxon>Rothia</taxon>
    </lineage>
</organism>
<dbReference type="EMBL" id="JABZXL010000018">
    <property type="protein sequence ID" value="MBF1659504.1"/>
    <property type="molecule type" value="Genomic_DNA"/>
</dbReference>
<keyword evidence="3 7" id="KW-0547">Nucleotide-binding</keyword>
<keyword evidence="5 7" id="KW-0067">ATP-binding</keyword>
<evidence type="ECO:0000256" key="2">
    <source>
        <dbReference type="ARBA" id="ARBA00022679"/>
    </source>
</evidence>
<keyword evidence="1 7" id="KW-0028">Amino-acid biosynthesis</keyword>
<feature type="binding site" evidence="7">
    <location>
        <position position="421"/>
    </location>
    <ligand>
        <name>substrate</name>
    </ligand>
</feature>
<evidence type="ECO:0000313" key="9">
    <source>
        <dbReference type="EMBL" id="MBF1659504.1"/>
    </source>
</evidence>
<comment type="subunit">
    <text evidence="7">Monomer.</text>
</comment>
<feature type="binding site" evidence="7">
    <location>
        <position position="494"/>
    </location>
    <ligand>
        <name>ATP</name>
        <dbReference type="ChEBI" id="CHEBI:30616"/>
    </ligand>
</feature>
<comment type="similarity">
    <text evidence="7">Belongs to the shikimate kinase family.</text>
</comment>
<feature type="compositionally biased region" description="Pro residues" evidence="8">
    <location>
        <begin position="205"/>
        <end position="221"/>
    </location>
</feature>
<protein>
    <recommendedName>
        <fullName evidence="7">Shikimate kinase</fullName>
        <shortName evidence="7">SK</shortName>
        <ecNumber evidence="7">2.7.1.71</ecNumber>
    </recommendedName>
</protein>
<dbReference type="AlphaFoldDB" id="A0A930PRH9"/>
<evidence type="ECO:0000313" key="10">
    <source>
        <dbReference type="Proteomes" id="UP000713964"/>
    </source>
</evidence>
<evidence type="ECO:0000256" key="6">
    <source>
        <dbReference type="ARBA" id="ARBA00023141"/>
    </source>
</evidence>
<accession>A0A930PRH9</accession>
<dbReference type="GO" id="GO:0004765">
    <property type="term" value="F:shikimate kinase activity"/>
    <property type="evidence" value="ECO:0007669"/>
    <property type="project" value="UniProtKB-UniRule"/>
</dbReference>
<keyword evidence="7" id="KW-0479">Metal-binding</keyword>
<gene>
    <name evidence="7" type="primary">aroK</name>
    <name evidence="9" type="ORF">HXO58_06685</name>
</gene>
<dbReference type="PRINTS" id="PR01100">
    <property type="entry name" value="SHIKIMTKNASE"/>
</dbReference>